<sequence>MQNRGRVVSGTPEQVHAELTQIAAEYEVDEVTAVTITADFQDRRRSYELLAEAFALTPAQEVASGQVVAA</sequence>
<proteinExistence type="predicted"/>
<comment type="caution">
    <text evidence="1">The sequence shown here is derived from an EMBL/GenBank/DDBJ whole genome shotgun (WGS) entry which is preliminary data.</text>
</comment>
<gene>
    <name evidence="1" type="ORF">ACFQT0_22660</name>
</gene>
<reference evidence="2" key="1">
    <citation type="journal article" date="2019" name="Int. J. Syst. Evol. Microbiol.">
        <title>The Global Catalogue of Microorganisms (GCM) 10K type strain sequencing project: providing services to taxonomists for standard genome sequencing and annotation.</title>
        <authorList>
            <consortium name="The Broad Institute Genomics Platform"/>
            <consortium name="The Broad Institute Genome Sequencing Center for Infectious Disease"/>
            <person name="Wu L."/>
            <person name="Ma J."/>
        </authorList>
    </citation>
    <scope>NUCLEOTIDE SEQUENCE [LARGE SCALE GENOMIC DNA]</scope>
    <source>
        <strain evidence="2">JCM 19635</strain>
    </source>
</reference>
<accession>A0ABW2UCP8</accession>
<dbReference type="Gene3D" id="3.20.20.30">
    <property type="entry name" value="Luciferase-like domain"/>
    <property type="match status" value="1"/>
</dbReference>
<evidence type="ECO:0008006" key="3">
    <source>
        <dbReference type="Google" id="ProtNLM"/>
    </source>
</evidence>
<dbReference type="SUPFAM" id="SSF51679">
    <property type="entry name" value="Bacterial luciferase-like"/>
    <property type="match status" value="1"/>
</dbReference>
<evidence type="ECO:0000313" key="2">
    <source>
        <dbReference type="Proteomes" id="UP001596513"/>
    </source>
</evidence>
<dbReference type="EMBL" id="JBHTEK010000001">
    <property type="protein sequence ID" value="MFC7669851.1"/>
    <property type="molecule type" value="Genomic_DNA"/>
</dbReference>
<organism evidence="1 2">
    <name type="scientific">Hymenobacter humi</name>
    <dbReference type="NCBI Taxonomy" id="1411620"/>
    <lineage>
        <taxon>Bacteria</taxon>
        <taxon>Pseudomonadati</taxon>
        <taxon>Bacteroidota</taxon>
        <taxon>Cytophagia</taxon>
        <taxon>Cytophagales</taxon>
        <taxon>Hymenobacteraceae</taxon>
        <taxon>Hymenobacter</taxon>
    </lineage>
</organism>
<dbReference type="InterPro" id="IPR036661">
    <property type="entry name" value="Luciferase-like_sf"/>
</dbReference>
<protein>
    <recommendedName>
        <fullName evidence="3">LLM class flavin-dependent oxidoreductase</fullName>
    </recommendedName>
</protein>
<name>A0ABW2UCP8_9BACT</name>
<evidence type="ECO:0000313" key="1">
    <source>
        <dbReference type="EMBL" id="MFC7669851.1"/>
    </source>
</evidence>
<keyword evidence="2" id="KW-1185">Reference proteome</keyword>
<dbReference type="RefSeq" id="WP_380205324.1">
    <property type="nucleotide sequence ID" value="NZ_JBHTEK010000001.1"/>
</dbReference>
<dbReference type="Proteomes" id="UP001596513">
    <property type="component" value="Unassembled WGS sequence"/>
</dbReference>